<comment type="caution">
    <text evidence="4">The sequence shown here is derived from an EMBL/GenBank/DDBJ whole genome shotgun (WGS) entry which is preliminary data.</text>
</comment>
<dbReference type="InterPro" id="IPR001296">
    <property type="entry name" value="Glyco_trans_1"/>
</dbReference>
<dbReference type="PANTHER" id="PTHR46401:SF2">
    <property type="entry name" value="GLYCOSYLTRANSFERASE WBBK-RELATED"/>
    <property type="match status" value="1"/>
</dbReference>
<feature type="domain" description="Glycosyl transferase family 1" evidence="2">
    <location>
        <begin position="184"/>
        <end position="344"/>
    </location>
</feature>
<dbReference type="GO" id="GO:0016757">
    <property type="term" value="F:glycosyltransferase activity"/>
    <property type="evidence" value="ECO:0007669"/>
    <property type="project" value="InterPro"/>
</dbReference>
<dbReference type="Pfam" id="PF00534">
    <property type="entry name" value="Glycos_transf_1"/>
    <property type="match status" value="1"/>
</dbReference>
<dbReference type="InterPro" id="IPR028098">
    <property type="entry name" value="Glyco_trans_4-like_N"/>
</dbReference>
<evidence type="ECO:0000259" key="3">
    <source>
        <dbReference type="Pfam" id="PF13439"/>
    </source>
</evidence>
<keyword evidence="1" id="KW-0808">Transferase</keyword>
<dbReference type="Gene3D" id="3.40.50.2000">
    <property type="entry name" value="Glycogen Phosphorylase B"/>
    <property type="match status" value="2"/>
</dbReference>
<dbReference type="CDD" id="cd03809">
    <property type="entry name" value="GT4_MtfB-like"/>
    <property type="match status" value="1"/>
</dbReference>
<protein>
    <recommendedName>
        <fullName evidence="6">Glycosyl transferase family 1 domain-containing protein</fullName>
    </recommendedName>
</protein>
<evidence type="ECO:0008006" key="6">
    <source>
        <dbReference type="Google" id="ProtNLM"/>
    </source>
</evidence>
<name>A0A1G2PFG2_9BACT</name>
<gene>
    <name evidence="4" type="ORF">A2828_03790</name>
</gene>
<dbReference type="PANTHER" id="PTHR46401">
    <property type="entry name" value="GLYCOSYLTRANSFERASE WBBK-RELATED"/>
    <property type="match status" value="1"/>
</dbReference>
<sequence length="367" mass="41231">MIIGVHAGSQINGLRTGVEEYIYQLSRSFSQLADAKKHTFIFYSKDGNILDQSLIAKDNGPEAGRFVSKKLRWPFFWTQMRLSAECILNPPDVLFSPVQVPPLLTKVKTVITVHGLEFLYFPDKYSAFNHSYLYWGTRAALKKAAHIIAVSESTKADLINYFNQDPTKISVVYHGFSSPEKNTPSAHALDAPYFIYIGRIETKKNVDGLIQAFDMFKQRKGSDHQLMLVGKNGFGFDSILKAAKESKSFKDVIFAGYLDEESKWRLLRYAEALVFPSWYEGFGLPILEAQALGVPVICGNNSSMPEVAGQGAIFVDVSSADQIAEALDKISSDKYLRRDIIDKGTDNSRRFSWEHCAQNTLQILTQI</sequence>
<proteinExistence type="predicted"/>
<evidence type="ECO:0000259" key="2">
    <source>
        <dbReference type="Pfam" id="PF00534"/>
    </source>
</evidence>
<evidence type="ECO:0000313" key="5">
    <source>
        <dbReference type="Proteomes" id="UP000178869"/>
    </source>
</evidence>
<dbReference type="AlphaFoldDB" id="A0A1G2PFG2"/>
<dbReference type="Proteomes" id="UP000178869">
    <property type="component" value="Unassembled WGS sequence"/>
</dbReference>
<dbReference type="Pfam" id="PF13439">
    <property type="entry name" value="Glyco_transf_4"/>
    <property type="match status" value="1"/>
</dbReference>
<organism evidence="4 5">
    <name type="scientific">Candidatus Terrybacteria bacterium RIFCSPHIGHO2_01_FULL_43_35</name>
    <dbReference type="NCBI Taxonomy" id="1802361"/>
    <lineage>
        <taxon>Bacteria</taxon>
        <taxon>Candidatus Terryibacteriota</taxon>
    </lineage>
</organism>
<reference evidence="4 5" key="1">
    <citation type="journal article" date="2016" name="Nat. Commun.">
        <title>Thousands of microbial genomes shed light on interconnected biogeochemical processes in an aquifer system.</title>
        <authorList>
            <person name="Anantharaman K."/>
            <person name="Brown C.T."/>
            <person name="Hug L.A."/>
            <person name="Sharon I."/>
            <person name="Castelle C.J."/>
            <person name="Probst A.J."/>
            <person name="Thomas B.C."/>
            <person name="Singh A."/>
            <person name="Wilkins M.J."/>
            <person name="Karaoz U."/>
            <person name="Brodie E.L."/>
            <person name="Williams K.H."/>
            <person name="Hubbard S.S."/>
            <person name="Banfield J.F."/>
        </authorList>
    </citation>
    <scope>NUCLEOTIDE SEQUENCE [LARGE SCALE GENOMIC DNA]</scope>
</reference>
<accession>A0A1G2PFG2</accession>
<dbReference type="EMBL" id="MHSR01000008">
    <property type="protein sequence ID" value="OHA47064.1"/>
    <property type="molecule type" value="Genomic_DNA"/>
</dbReference>
<evidence type="ECO:0000313" key="4">
    <source>
        <dbReference type="EMBL" id="OHA47064.1"/>
    </source>
</evidence>
<feature type="domain" description="Glycosyltransferase subfamily 4-like N-terminal" evidence="3">
    <location>
        <begin position="17"/>
        <end position="176"/>
    </location>
</feature>
<evidence type="ECO:0000256" key="1">
    <source>
        <dbReference type="ARBA" id="ARBA00022679"/>
    </source>
</evidence>
<dbReference type="SUPFAM" id="SSF53756">
    <property type="entry name" value="UDP-Glycosyltransferase/glycogen phosphorylase"/>
    <property type="match status" value="1"/>
</dbReference>